<feature type="region of interest" description="Disordered" evidence="7">
    <location>
        <begin position="1"/>
        <end position="24"/>
    </location>
</feature>
<dbReference type="PROSITE" id="PS00723">
    <property type="entry name" value="POLYPRENYL_SYNTHASE_1"/>
    <property type="match status" value="1"/>
</dbReference>
<evidence type="ECO:0000313" key="8">
    <source>
        <dbReference type="EMBL" id="GHB23590.1"/>
    </source>
</evidence>
<reference evidence="9" key="1">
    <citation type="journal article" date="2019" name="Int. J. Syst. Evol. Microbiol.">
        <title>The Global Catalogue of Microorganisms (GCM) 10K type strain sequencing project: providing services to taxonomists for standard genome sequencing and annotation.</title>
        <authorList>
            <consortium name="The Broad Institute Genomics Platform"/>
            <consortium name="The Broad Institute Genome Sequencing Center for Infectious Disease"/>
            <person name="Wu L."/>
            <person name="Ma J."/>
        </authorList>
    </citation>
    <scope>NUCLEOTIDE SEQUENCE [LARGE SCALE GENOMIC DNA]</scope>
    <source>
        <strain evidence="9">JCM 4737</strain>
    </source>
</reference>
<evidence type="ECO:0000256" key="2">
    <source>
        <dbReference type="ARBA" id="ARBA00006706"/>
    </source>
</evidence>
<protein>
    <submittedName>
        <fullName evidence="8">Geranylgeranyl pyrophosphate synthase</fullName>
    </submittedName>
</protein>
<dbReference type="CDD" id="cd00685">
    <property type="entry name" value="Trans_IPPS_HT"/>
    <property type="match status" value="1"/>
</dbReference>
<dbReference type="InterPro" id="IPR033749">
    <property type="entry name" value="Polyprenyl_synt_CS"/>
</dbReference>
<dbReference type="PANTHER" id="PTHR12001:SF85">
    <property type="entry name" value="SHORT CHAIN ISOPRENYL DIPHOSPHATE SYNTHASE"/>
    <property type="match status" value="1"/>
</dbReference>
<dbReference type="Gene3D" id="1.10.600.10">
    <property type="entry name" value="Farnesyl Diphosphate Synthase"/>
    <property type="match status" value="1"/>
</dbReference>
<dbReference type="RefSeq" id="WP_138898873.1">
    <property type="nucleotide sequence ID" value="NZ_BMVO01000024.1"/>
</dbReference>
<evidence type="ECO:0000256" key="5">
    <source>
        <dbReference type="ARBA" id="ARBA00022842"/>
    </source>
</evidence>
<dbReference type="PANTHER" id="PTHR12001">
    <property type="entry name" value="GERANYLGERANYL PYROPHOSPHATE SYNTHASE"/>
    <property type="match status" value="1"/>
</dbReference>
<dbReference type="InterPro" id="IPR008949">
    <property type="entry name" value="Isoprenoid_synthase_dom_sf"/>
</dbReference>
<dbReference type="EMBL" id="BMVO01000024">
    <property type="protein sequence ID" value="GHB23590.1"/>
    <property type="molecule type" value="Genomic_DNA"/>
</dbReference>
<gene>
    <name evidence="8" type="ORF">GCM10010346_54090</name>
</gene>
<evidence type="ECO:0000256" key="6">
    <source>
        <dbReference type="RuleBase" id="RU004466"/>
    </source>
</evidence>
<evidence type="ECO:0000256" key="1">
    <source>
        <dbReference type="ARBA" id="ARBA00001946"/>
    </source>
</evidence>
<evidence type="ECO:0000256" key="7">
    <source>
        <dbReference type="SAM" id="MobiDB-lite"/>
    </source>
</evidence>
<keyword evidence="3 6" id="KW-0808">Transferase</keyword>
<dbReference type="InterPro" id="IPR000092">
    <property type="entry name" value="Polyprenyl_synt"/>
</dbReference>
<comment type="cofactor">
    <cofactor evidence="1">
        <name>Mg(2+)</name>
        <dbReference type="ChEBI" id="CHEBI:18420"/>
    </cofactor>
</comment>
<comment type="similarity">
    <text evidence="2 6">Belongs to the FPP/GGPP synthase family.</text>
</comment>
<dbReference type="Pfam" id="PF00348">
    <property type="entry name" value="polyprenyl_synt"/>
    <property type="match status" value="1"/>
</dbReference>
<keyword evidence="4" id="KW-0479">Metal-binding</keyword>
<dbReference type="SFLD" id="SFLDS00005">
    <property type="entry name" value="Isoprenoid_Synthase_Type_I"/>
    <property type="match status" value="1"/>
</dbReference>
<evidence type="ECO:0000313" key="9">
    <source>
        <dbReference type="Proteomes" id="UP000599437"/>
    </source>
</evidence>
<keyword evidence="5" id="KW-0460">Magnesium</keyword>
<accession>A0ABQ3E4X9</accession>
<evidence type="ECO:0000256" key="3">
    <source>
        <dbReference type="ARBA" id="ARBA00022679"/>
    </source>
</evidence>
<organism evidence="8 9">
    <name type="scientific">Streptomyces chryseus</name>
    <dbReference type="NCBI Taxonomy" id="68186"/>
    <lineage>
        <taxon>Bacteria</taxon>
        <taxon>Bacillati</taxon>
        <taxon>Actinomycetota</taxon>
        <taxon>Actinomycetes</taxon>
        <taxon>Kitasatosporales</taxon>
        <taxon>Streptomycetaceae</taxon>
        <taxon>Streptomyces</taxon>
    </lineage>
</organism>
<comment type="caution">
    <text evidence="8">The sequence shown here is derived from an EMBL/GenBank/DDBJ whole genome shotgun (WGS) entry which is preliminary data.</text>
</comment>
<dbReference type="SUPFAM" id="SSF48576">
    <property type="entry name" value="Terpenoid synthases"/>
    <property type="match status" value="1"/>
</dbReference>
<keyword evidence="9" id="KW-1185">Reference proteome</keyword>
<proteinExistence type="inferred from homology"/>
<name>A0ABQ3E4X9_9ACTN</name>
<dbReference type="SFLD" id="SFLDG01017">
    <property type="entry name" value="Polyprenyl_Transferase_Like"/>
    <property type="match status" value="1"/>
</dbReference>
<dbReference type="Proteomes" id="UP000599437">
    <property type="component" value="Unassembled WGS sequence"/>
</dbReference>
<evidence type="ECO:0000256" key="4">
    <source>
        <dbReference type="ARBA" id="ARBA00022723"/>
    </source>
</evidence>
<sequence>MLGIEATEDDTHTTGGTGGPAGADFPTVARVDSAVADAVEDVLRTCLDERLAEAARTDGVFAAELAARVRDVALRGGKRLRAQFLWWGWRACGGPAGGADARRVLNVAAALELIQTCALVHDDVMDRSPVRRGAAAVHEDFARRHALAGMRGSPESYGTAGAVLAGDLALAWADDLVTETALSCAEGRRVYREWRAMRTEMVAGQYLDVRAAATGASAPEEALRIARLKTALYTVERPLALGAALAGATGRTTGTLRAAGRGAGLAFQLRDDLLGVFGDPRRTGKPVDEDLRDGKLTYVRAVALRLADASGDASAGAALRAVGPGLTDAQVRGARQALESTGARRVVEAEIGRLVRTGERRLAGLPGEPAAVAALGRLVRTAAGLDPTGEESAG</sequence>